<gene>
    <name evidence="1" type="ORF">LTRI10_LOCUS490</name>
</gene>
<protein>
    <submittedName>
        <fullName evidence="1">Uncharacterized protein</fullName>
    </submittedName>
</protein>
<sequence>MHSQFYILYFYFYLEFVEVCVKVFIARCGQHLLFSLSRFILGKEKIQDKLGRFDELANASLCLFLLLAFFGHQEIPVLLC</sequence>
<organism evidence="1 2">
    <name type="scientific">Linum trigynum</name>
    <dbReference type="NCBI Taxonomy" id="586398"/>
    <lineage>
        <taxon>Eukaryota</taxon>
        <taxon>Viridiplantae</taxon>
        <taxon>Streptophyta</taxon>
        <taxon>Embryophyta</taxon>
        <taxon>Tracheophyta</taxon>
        <taxon>Spermatophyta</taxon>
        <taxon>Magnoliopsida</taxon>
        <taxon>eudicotyledons</taxon>
        <taxon>Gunneridae</taxon>
        <taxon>Pentapetalae</taxon>
        <taxon>rosids</taxon>
        <taxon>fabids</taxon>
        <taxon>Malpighiales</taxon>
        <taxon>Linaceae</taxon>
        <taxon>Linum</taxon>
    </lineage>
</organism>
<accession>A0AAV2C7M4</accession>
<evidence type="ECO:0000313" key="1">
    <source>
        <dbReference type="EMBL" id="CAL1352524.1"/>
    </source>
</evidence>
<evidence type="ECO:0000313" key="2">
    <source>
        <dbReference type="Proteomes" id="UP001497516"/>
    </source>
</evidence>
<dbReference type="Proteomes" id="UP001497516">
    <property type="component" value="Chromosome 1"/>
</dbReference>
<keyword evidence="2" id="KW-1185">Reference proteome</keyword>
<dbReference type="EMBL" id="OZ034813">
    <property type="protein sequence ID" value="CAL1352524.1"/>
    <property type="molecule type" value="Genomic_DNA"/>
</dbReference>
<reference evidence="1 2" key="1">
    <citation type="submission" date="2024-04" db="EMBL/GenBank/DDBJ databases">
        <authorList>
            <person name="Fracassetti M."/>
        </authorList>
    </citation>
    <scope>NUCLEOTIDE SEQUENCE [LARGE SCALE GENOMIC DNA]</scope>
</reference>
<proteinExistence type="predicted"/>
<name>A0AAV2C7M4_9ROSI</name>
<dbReference type="AlphaFoldDB" id="A0AAV2C7M4"/>